<name>A0A916RVM5_9BACT</name>
<gene>
    <name evidence="6 7" type="primary">rsmG</name>
    <name evidence="7" type="ORF">GCM10011507_23790</name>
</gene>
<comment type="subcellular location">
    <subcellularLocation>
        <location evidence="6">Cytoplasm</location>
    </subcellularLocation>
</comment>
<comment type="similarity">
    <text evidence="6">Belongs to the methyltransferase superfamily. RNA methyltransferase RsmG family.</text>
</comment>
<proteinExistence type="inferred from homology"/>
<reference evidence="7" key="1">
    <citation type="journal article" date="2014" name="Int. J. Syst. Evol. Microbiol.">
        <title>Complete genome sequence of Corynebacterium casei LMG S-19264T (=DSM 44701T), isolated from a smear-ripened cheese.</title>
        <authorList>
            <consortium name="US DOE Joint Genome Institute (JGI-PGF)"/>
            <person name="Walter F."/>
            <person name="Albersmeier A."/>
            <person name="Kalinowski J."/>
            <person name="Ruckert C."/>
        </authorList>
    </citation>
    <scope>NUCLEOTIDE SEQUENCE</scope>
    <source>
        <strain evidence="7">CGMCC 1.15447</strain>
    </source>
</reference>
<dbReference type="SUPFAM" id="SSF53335">
    <property type="entry name" value="S-adenosyl-L-methionine-dependent methyltransferases"/>
    <property type="match status" value="1"/>
</dbReference>
<accession>A0A916RVM5</accession>
<sequence>MFHVEQSDISEAQIEALLAPYLPEIPAGLAAKLSQYLNLLFKWNARTNLTAIRDPGQIVQRHFGESLFAGRHVGFETKTLLDLGSGAGFPGLPIALLRPEIAVTLAESQNKKATFLREAVRTLGLQNVEVWAERAEALPETRQFDIVTLRAVDHMAAAFAAAVPRASREILLLAGAHPELPADFTVEPPVLIPGSQSSYLIRAMKSIPD</sequence>
<evidence type="ECO:0000256" key="1">
    <source>
        <dbReference type="ARBA" id="ARBA00022490"/>
    </source>
</evidence>
<keyword evidence="8" id="KW-1185">Reference proteome</keyword>
<dbReference type="EMBL" id="BMJB01000001">
    <property type="protein sequence ID" value="GGA71376.1"/>
    <property type="molecule type" value="Genomic_DNA"/>
</dbReference>
<dbReference type="HAMAP" id="MF_00074">
    <property type="entry name" value="16SrRNA_methyltr_G"/>
    <property type="match status" value="1"/>
</dbReference>
<evidence type="ECO:0000313" key="7">
    <source>
        <dbReference type="EMBL" id="GGA71376.1"/>
    </source>
</evidence>
<comment type="caution">
    <text evidence="6">Lacks conserved residue(s) required for the propagation of feature annotation.</text>
</comment>
<feature type="binding site" evidence="6">
    <location>
        <begin position="135"/>
        <end position="136"/>
    </location>
    <ligand>
        <name>S-adenosyl-L-methionine</name>
        <dbReference type="ChEBI" id="CHEBI:59789"/>
    </ligand>
</feature>
<feature type="binding site" evidence="6">
    <location>
        <position position="84"/>
    </location>
    <ligand>
        <name>S-adenosyl-L-methionine</name>
        <dbReference type="ChEBI" id="CHEBI:59789"/>
    </ligand>
</feature>
<dbReference type="GO" id="GO:0005829">
    <property type="term" value="C:cytosol"/>
    <property type="evidence" value="ECO:0007669"/>
    <property type="project" value="TreeGrafter"/>
</dbReference>
<dbReference type="Pfam" id="PF02527">
    <property type="entry name" value="GidB"/>
    <property type="match status" value="1"/>
</dbReference>
<dbReference type="InterPro" id="IPR029063">
    <property type="entry name" value="SAM-dependent_MTases_sf"/>
</dbReference>
<dbReference type="EC" id="2.1.1.-" evidence="6"/>
<evidence type="ECO:0000256" key="4">
    <source>
        <dbReference type="ARBA" id="ARBA00022679"/>
    </source>
</evidence>
<feature type="binding site" evidence="6">
    <location>
        <position position="89"/>
    </location>
    <ligand>
        <name>S-adenosyl-L-methionine</name>
        <dbReference type="ChEBI" id="CHEBI:59789"/>
    </ligand>
</feature>
<comment type="caution">
    <text evidence="7">The sequence shown here is derived from an EMBL/GenBank/DDBJ whole genome shotgun (WGS) entry which is preliminary data.</text>
</comment>
<feature type="binding site" evidence="6">
    <location>
        <position position="150"/>
    </location>
    <ligand>
        <name>S-adenosyl-L-methionine</name>
        <dbReference type="ChEBI" id="CHEBI:59789"/>
    </ligand>
</feature>
<organism evidence="7 8">
    <name type="scientific">Edaphobacter acidisoli</name>
    <dbReference type="NCBI Taxonomy" id="2040573"/>
    <lineage>
        <taxon>Bacteria</taxon>
        <taxon>Pseudomonadati</taxon>
        <taxon>Acidobacteriota</taxon>
        <taxon>Terriglobia</taxon>
        <taxon>Terriglobales</taxon>
        <taxon>Acidobacteriaceae</taxon>
        <taxon>Edaphobacter</taxon>
    </lineage>
</organism>
<keyword evidence="2 6" id="KW-0698">rRNA processing</keyword>
<dbReference type="NCBIfam" id="TIGR00138">
    <property type="entry name" value="rsmG_gidB"/>
    <property type="match status" value="1"/>
</dbReference>
<dbReference type="Gene3D" id="3.40.50.150">
    <property type="entry name" value="Vaccinia Virus protein VP39"/>
    <property type="match status" value="1"/>
</dbReference>
<reference evidence="7" key="2">
    <citation type="submission" date="2020-09" db="EMBL/GenBank/DDBJ databases">
        <authorList>
            <person name="Sun Q."/>
            <person name="Zhou Y."/>
        </authorList>
    </citation>
    <scope>NUCLEOTIDE SEQUENCE</scope>
    <source>
        <strain evidence="7">CGMCC 1.15447</strain>
    </source>
</reference>
<evidence type="ECO:0000256" key="3">
    <source>
        <dbReference type="ARBA" id="ARBA00022603"/>
    </source>
</evidence>
<evidence type="ECO:0000313" key="8">
    <source>
        <dbReference type="Proteomes" id="UP000648801"/>
    </source>
</evidence>
<keyword evidence="5 6" id="KW-0949">S-adenosyl-L-methionine</keyword>
<keyword evidence="4 6" id="KW-0808">Transferase</keyword>
<dbReference type="CDD" id="cd02440">
    <property type="entry name" value="AdoMet_MTases"/>
    <property type="match status" value="1"/>
</dbReference>
<evidence type="ECO:0000256" key="2">
    <source>
        <dbReference type="ARBA" id="ARBA00022552"/>
    </source>
</evidence>
<evidence type="ECO:0000256" key="6">
    <source>
        <dbReference type="HAMAP-Rule" id="MF_00074"/>
    </source>
</evidence>
<dbReference type="RefSeq" id="WP_188759464.1">
    <property type="nucleotide sequence ID" value="NZ_BMJB01000001.1"/>
</dbReference>
<dbReference type="AlphaFoldDB" id="A0A916RVM5"/>
<keyword evidence="3 6" id="KW-0489">Methyltransferase</keyword>
<dbReference type="InterPro" id="IPR003682">
    <property type="entry name" value="rRNA_ssu_MeTfrase_G"/>
</dbReference>
<comment type="function">
    <text evidence="6">Specifically methylates the N7 position of a guanine in 16S rRNA.</text>
</comment>
<dbReference type="Proteomes" id="UP000648801">
    <property type="component" value="Unassembled WGS sequence"/>
</dbReference>
<evidence type="ECO:0000256" key="5">
    <source>
        <dbReference type="ARBA" id="ARBA00022691"/>
    </source>
</evidence>
<keyword evidence="1 6" id="KW-0963">Cytoplasm</keyword>
<dbReference type="PANTHER" id="PTHR31760">
    <property type="entry name" value="S-ADENOSYL-L-METHIONINE-DEPENDENT METHYLTRANSFERASES SUPERFAMILY PROTEIN"/>
    <property type="match status" value="1"/>
</dbReference>
<dbReference type="PANTHER" id="PTHR31760:SF0">
    <property type="entry name" value="S-ADENOSYL-L-METHIONINE-DEPENDENT METHYLTRANSFERASES SUPERFAMILY PROTEIN"/>
    <property type="match status" value="1"/>
</dbReference>
<dbReference type="GO" id="GO:0070043">
    <property type="term" value="F:rRNA (guanine-N7-)-methyltransferase activity"/>
    <property type="evidence" value="ECO:0007669"/>
    <property type="project" value="UniProtKB-UniRule"/>
</dbReference>
<protein>
    <recommendedName>
        <fullName evidence="6">Ribosomal RNA small subunit methyltransferase G</fullName>
        <ecNumber evidence="6">2.1.1.-</ecNumber>
    </recommendedName>
    <alternativeName>
        <fullName evidence="6">16S rRNA 7-methylguanosine methyltransferase</fullName>
        <shortName evidence="6">16S rRNA m7G methyltransferase</shortName>
    </alternativeName>
</protein>